<dbReference type="EMBL" id="BNJJ01000004">
    <property type="protein sequence ID" value="GHO83912.1"/>
    <property type="molecule type" value="Genomic_DNA"/>
</dbReference>
<organism evidence="7 8">
    <name type="scientific">Dictyobacter formicarum</name>
    <dbReference type="NCBI Taxonomy" id="2778368"/>
    <lineage>
        <taxon>Bacteria</taxon>
        <taxon>Bacillati</taxon>
        <taxon>Chloroflexota</taxon>
        <taxon>Ktedonobacteria</taxon>
        <taxon>Ktedonobacterales</taxon>
        <taxon>Dictyobacteraceae</taxon>
        <taxon>Dictyobacter</taxon>
    </lineage>
</organism>
<evidence type="ECO:0000256" key="5">
    <source>
        <dbReference type="ARBA" id="ARBA00023163"/>
    </source>
</evidence>
<evidence type="ECO:0000256" key="1">
    <source>
        <dbReference type="ARBA" id="ARBA00005384"/>
    </source>
</evidence>
<dbReference type="InterPro" id="IPR000524">
    <property type="entry name" value="Tscrpt_reg_HTH_GntR"/>
</dbReference>
<dbReference type="CDD" id="cd07377">
    <property type="entry name" value="WHTH_GntR"/>
    <property type="match status" value="1"/>
</dbReference>
<evidence type="ECO:0000256" key="2">
    <source>
        <dbReference type="ARBA" id="ARBA00022898"/>
    </source>
</evidence>
<dbReference type="SUPFAM" id="SSF46785">
    <property type="entry name" value="Winged helix' DNA-binding domain"/>
    <property type="match status" value="1"/>
</dbReference>
<dbReference type="SUPFAM" id="SSF53383">
    <property type="entry name" value="PLP-dependent transferases"/>
    <property type="match status" value="1"/>
</dbReference>
<dbReference type="RefSeq" id="WP_201361543.1">
    <property type="nucleotide sequence ID" value="NZ_BNJJ01000004.1"/>
</dbReference>
<dbReference type="Gene3D" id="3.40.640.10">
    <property type="entry name" value="Type I PLP-dependent aspartate aminotransferase-like (Major domain)"/>
    <property type="match status" value="1"/>
</dbReference>
<dbReference type="InterPro" id="IPR036388">
    <property type="entry name" value="WH-like_DNA-bd_sf"/>
</dbReference>
<dbReference type="PROSITE" id="PS50949">
    <property type="entry name" value="HTH_GNTR"/>
    <property type="match status" value="1"/>
</dbReference>
<dbReference type="Pfam" id="PF00155">
    <property type="entry name" value="Aminotran_1_2"/>
    <property type="match status" value="1"/>
</dbReference>
<dbReference type="PANTHER" id="PTHR46577">
    <property type="entry name" value="HTH-TYPE TRANSCRIPTIONAL REGULATORY PROTEIN GABR"/>
    <property type="match status" value="1"/>
</dbReference>
<dbReference type="Pfam" id="PF00392">
    <property type="entry name" value="GntR"/>
    <property type="match status" value="1"/>
</dbReference>
<reference evidence="7 8" key="1">
    <citation type="journal article" date="2021" name="Int. J. Syst. Evol. Microbiol.">
        <title>Reticulibacter mediterranei gen. nov., sp. nov., within the new family Reticulibacteraceae fam. nov., and Ktedonospora formicarum gen. nov., sp. nov., Ktedonobacter robiniae sp. nov., Dictyobacter formicarum sp. nov. and Dictyobacter arantiisoli sp. nov., belonging to the class Ktedonobacteria.</title>
        <authorList>
            <person name="Yabe S."/>
            <person name="Zheng Y."/>
            <person name="Wang C.M."/>
            <person name="Sakai Y."/>
            <person name="Abe K."/>
            <person name="Yokota A."/>
            <person name="Donadio S."/>
            <person name="Cavaletti L."/>
            <person name="Monciardini P."/>
        </authorList>
    </citation>
    <scope>NUCLEOTIDE SEQUENCE [LARGE SCALE GENOMIC DNA]</scope>
    <source>
        <strain evidence="7 8">SOSP1-9</strain>
    </source>
</reference>
<dbReference type="PRINTS" id="PR00035">
    <property type="entry name" value="HTHGNTR"/>
</dbReference>
<evidence type="ECO:0000256" key="4">
    <source>
        <dbReference type="ARBA" id="ARBA00023125"/>
    </source>
</evidence>
<comment type="caution">
    <text evidence="7">The sequence shown here is derived from an EMBL/GenBank/DDBJ whole genome shotgun (WGS) entry which is preliminary data.</text>
</comment>
<dbReference type="Gene3D" id="3.90.1150.10">
    <property type="entry name" value="Aspartate Aminotransferase, domain 1"/>
    <property type="match status" value="1"/>
</dbReference>
<dbReference type="InterPro" id="IPR004839">
    <property type="entry name" value="Aminotransferase_I/II_large"/>
</dbReference>
<dbReference type="InterPro" id="IPR015424">
    <property type="entry name" value="PyrdxlP-dep_Trfase"/>
</dbReference>
<dbReference type="Proteomes" id="UP000635565">
    <property type="component" value="Unassembled WGS sequence"/>
</dbReference>
<name>A0ABQ3VCP7_9CHLR</name>
<proteinExistence type="inferred from homology"/>
<dbReference type="InterPro" id="IPR015422">
    <property type="entry name" value="PyrdxlP-dep_Trfase_small"/>
</dbReference>
<dbReference type="InterPro" id="IPR036390">
    <property type="entry name" value="WH_DNA-bd_sf"/>
</dbReference>
<dbReference type="InterPro" id="IPR015421">
    <property type="entry name" value="PyrdxlP-dep_Trfase_major"/>
</dbReference>
<accession>A0ABQ3VCP7</accession>
<dbReference type="Gene3D" id="1.10.10.10">
    <property type="entry name" value="Winged helix-like DNA-binding domain superfamily/Winged helix DNA-binding domain"/>
    <property type="match status" value="1"/>
</dbReference>
<comment type="similarity">
    <text evidence="1">In the C-terminal section; belongs to the class-I pyridoxal-phosphate-dependent aminotransferase family.</text>
</comment>
<dbReference type="CDD" id="cd00609">
    <property type="entry name" value="AAT_like"/>
    <property type="match status" value="1"/>
</dbReference>
<dbReference type="SMART" id="SM00345">
    <property type="entry name" value="HTH_GNTR"/>
    <property type="match status" value="1"/>
</dbReference>
<keyword evidence="3" id="KW-0805">Transcription regulation</keyword>
<evidence type="ECO:0000313" key="8">
    <source>
        <dbReference type="Proteomes" id="UP000635565"/>
    </source>
</evidence>
<keyword evidence="5" id="KW-0804">Transcription</keyword>
<dbReference type="PANTHER" id="PTHR46577:SF2">
    <property type="entry name" value="TRANSCRIPTIONAL REGULATORY PROTEIN"/>
    <property type="match status" value="1"/>
</dbReference>
<keyword evidence="4" id="KW-0238">DNA-binding</keyword>
<evidence type="ECO:0000313" key="7">
    <source>
        <dbReference type="EMBL" id="GHO83912.1"/>
    </source>
</evidence>
<evidence type="ECO:0000256" key="3">
    <source>
        <dbReference type="ARBA" id="ARBA00023015"/>
    </source>
</evidence>
<keyword evidence="2" id="KW-0663">Pyridoxal phosphate</keyword>
<protein>
    <submittedName>
        <fullName evidence="7">GntR family transcriptional regulator</fullName>
    </submittedName>
</protein>
<feature type="domain" description="HTH gntR-type" evidence="6">
    <location>
        <begin position="11"/>
        <end position="79"/>
    </location>
</feature>
<evidence type="ECO:0000259" key="6">
    <source>
        <dbReference type="PROSITE" id="PS50949"/>
    </source>
</evidence>
<keyword evidence="8" id="KW-1185">Reference proteome</keyword>
<sequence>MKFSLQRADTLPLYQQLVEQIREYIRSGSLPVGSRLPTVRQLASDYGLTRLTVHTAYAELQAQGLIESVVGRGTFVCTDLPIPTGLHKGARVTRVQPPPEWLSQGVLADMMRLGEQSEIISFAQVTPALETYPTAEFQRAMRAVLEMPCALGYGPTQGELALREQIVRLLLDRGIATRPDNVLMTAGAQQGIDLVLRACVTPDDVILVEESTYVGLLELAAQRRQRIISIPTDQDGIQLAALEEACQRYRPRLLYLIPTFNNPTGRSLAQERRHAVLRIAKEYNLLIVEDDIYGLLSYDRPAPLPLKASDSEGRVIYLFSFSKVLMPALRLCAVVAAPEQIQLLAGAKRSSDLLCSPILQYALANYLKRHQLQAHIQQVRPLYRERREAMLEALADYLPECDWSVPAGGLCVWVNLPEHIDERQLYLSAIQRGVGIAPGSAFYVLPDMPPAMRLSFSSNPLARIRQGITLLSQIVQEQSRGGVSQRRSIG</sequence>
<dbReference type="InterPro" id="IPR051446">
    <property type="entry name" value="HTH_trans_reg/aminotransferase"/>
</dbReference>
<gene>
    <name evidence="7" type="ORF">KSZ_19180</name>
</gene>